<proteinExistence type="predicted"/>
<dbReference type="PANTHER" id="PTHR43102:SF2">
    <property type="entry name" value="GAF DOMAIN-CONTAINING PROTEIN"/>
    <property type="match status" value="1"/>
</dbReference>
<dbReference type="Gene3D" id="3.30.450.20">
    <property type="entry name" value="PAS domain"/>
    <property type="match status" value="1"/>
</dbReference>
<dbReference type="SMART" id="SM00065">
    <property type="entry name" value="GAF"/>
    <property type="match status" value="1"/>
</dbReference>
<reference evidence="2 3" key="1">
    <citation type="submission" date="2019-02" db="EMBL/GenBank/DDBJ databases">
        <title>Genomic Encyclopedia of Type Strains, Phase IV (KMG-IV): sequencing the most valuable type-strain genomes for metagenomic binning, comparative biology and taxonomic classification.</title>
        <authorList>
            <person name="Goeker M."/>
        </authorList>
    </citation>
    <scope>NUCLEOTIDE SEQUENCE [LARGE SCALE GENOMIC DNA]</scope>
    <source>
        <strain evidence="2 3">DSM 17196</strain>
    </source>
</reference>
<dbReference type="Proteomes" id="UP000292262">
    <property type="component" value="Unassembled WGS sequence"/>
</dbReference>
<dbReference type="SUPFAM" id="SSF55781">
    <property type="entry name" value="GAF domain-like"/>
    <property type="match status" value="1"/>
</dbReference>
<dbReference type="GO" id="GO:0000155">
    <property type="term" value="F:phosphorelay sensor kinase activity"/>
    <property type="evidence" value="ECO:0007669"/>
    <property type="project" value="InterPro"/>
</dbReference>
<keyword evidence="3" id="KW-1185">Reference proteome</keyword>
<dbReference type="InterPro" id="IPR013655">
    <property type="entry name" value="PAS_fold_3"/>
</dbReference>
<dbReference type="PANTHER" id="PTHR43102">
    <property type="entry name" value="SLR1143 PROTEIN"/>
    <property type="match status" value="1"/>
</dbReference>
<dbReference type="PROSITE" id="PS50113">
    <property type="entry name" value="PAC"/>
    <property type="match status" value="1"/>
</dbReference>
<name>A0A4Q7P0U1_9FLAO</name>
<dbReference type="InterPro" id="IPR036097">
    <property type="entry name" value="HisK_dim/P_sf"/>
</dbReference>
<dbReference type="OrthoDB" id="9811889at2"/>
<dbReference type="Pfam" id="PF01590">
    <property type="entry name" value="GAF"/>
    <property type="match status" value="1"/>
</dbReference>
<evidence type="ECO:0000259" key="1">
    <source>
        <dbReference type="PROSITE" id="PS50113"/>
    </source>
</evidence>
<dbReference type="Pfam" id="PF08447">
    <property type="entry name" value="PAS_3"/>
    <property type="match status" value="1"/>
</dbReference>
<sequence length="374" mass="43005">MVVRDRLADLKNYGIMDTSPEEELDEMTAIATAICDTPISLITLLDDKRQWFKSKHGLAIDQTPIEQAFCRYTLSKPDEVLVIEDAKKDPRFSENPLVIEDPKIRFYAGAPLVTPLGNVLGTICVIDRVPKQISENQRKALQLLAKKTMDFLNLRKLNLEQAQTIAGNEEHLQKITEQVPGLIFQCIQTKHLEIEIPFISKSLSYIHPKLTSLILKNNPKVILDVIHPSDLCKIKQALERSFVEKHMINIDFRVVTPNQNVIWYRALAAPEEKDNDSVSWYGILQDITDNKEYEHRLEQLSFDISHVLRKPITTLQGLNHLIQKDVLDETLIKKYAGFIKIVADELDIFTRKLNETYQQKNTTLYNTHVKHSDN</sequence>
<comment type="caution">
    <text evidence="2">The sequence shown here is derived from an EMBL/GenBank/DDBJ whole genome shotgun (WGS) entry which is preliminary data.</text>
</comment>
<dbReference type="InterPro" id="IPR003018">
    <property type="entry name" value="GAF"/>
</dbReference>
<dbReference type="SUPFAM" id="SSF55785">
    <property type="entry name" value="PYP-like sensor domain (PAS domain)"/>
    <property type="match status" value="1"/>
</dbReference>
<protein>
    <submittedName>
        <fullName evidence="2">PAS domain S-box-containing protein</fullName>
    </submittedName>
</protein>
<gene>
    <name evidence="2" type="ORF">EV197_2001</name>
</gene>
<organism evidence="2 3">
    <name type="scientific">Aquimarina brevivitae</name>
    <dbReference type="NCBI Taxonomy" id="323412"/>
    <lineage>
        <taxon>Bacteria</taxon>
        <taxon>Pseudomonadati</taxon>
        <taxon>Bacteroidota</taxon>
        <taxon>Flavobacteriia</taxon>
        <taxon>Flavobacteriales</taxon>
        <taxon>Flavobacteriaceae</taxon>
        <taxon>Aquimarina</taxon>
    </lineage>
</organism>
<evidence type="ECO:0000313" key="2">
    <source>
        <dbReference type="EMBL" id="RZS93423.1"/>
    </source>
</evidence>
<dbReference type="Gene3D" id="3.30.450.40">
    <property type="match status" value="1"/>
</dbReference>
<dbReference type="RefSeq" id="WP_130286557.1">
    <property type="nucleotide sequence ID" value="NZ_SGXE01000002.1"/>
</dbReference>
<dbReference type="InterPro" id="IPR000014">
    <property type="entry name" value="PAS"/>
</dbReference>
<dbReference type="InterPro" id="IPR035965">
    <property type="entry name" value="PAS-like_dom_sf"/>
</dbReference>
<dbReference type="EMBL" id="SGXE01000002">
    <property type="protein sequence ID" value="RZS93423.1"/>
    <property type="molecule type" value="Genomic_DNA"/>
</dbReference>
<dbReference type="SUPFAM" id="SSF47384">
    <property type="entry name" value="Homodimeric domain of signal transducing histidine kinase"/>
    <property type="match status" value="1"/>
</dbReference>
<dbReference type="InterPro" id="IPR000700">
    <property type="entry name" value="PAS-assoc_C"/>
</dbReference>
<feature type="domain" description="PAC" evidence="1">
    <location>
        <begin position="248"/>
        <end position="299"/>
    </location>
</feature>
<accession>A0A4Q7P0U1</accession>
<dbReference type="AlphaFoldDB" id="A0A4Q7P0U1"/>
<dbReference type="CDD" id="cd00130">
    <property type="entry name" value="PAS"/>
    <property type="match status" value="1"/>
</dbReference>
<evidence type="ECO:0000313" key="3">
    <source>
        <dbReference type="Proteomes" id="UP000292262"/>
    </source>
</evidence>
<dbReference type="InterPro" id="IPR029016">
    <property type="entry name" value="GAF-like_dom_sf"/>
</dbReference>